<dbReference type="SUPFAM" id="SSF53448">
    <property type="entry name" value="Nucleotide-diphospho-sugar transferases"/>
    <property type="match status" value="1"/>
</dbReference>
<sequence>MQDKLISVVMPAYNSAEFIDASIASVRDQTYEQWELIVVDDASTDMTADAVQVHMSMDPRIRYFRQEHNMGVAEARNRAIGVAEGRYLAFLDSDDLWLPHKLERQLLFMQSNGSAFTYTEYRQFYEDPAMPGELIRTCNSVDYHELLKGNDIGCLTVMIDRKKFPHIEMPRVRHEDYVTWLNLLHQGAGRAYALHEDLARYRKTIDSLTASKRRSLIWTWRVYRETQGLSWMKSLYYFLHYAVRGICKHYGRR</sequence>
<dbReference type="PANTHER" id="PTHR22916">
    <property type="entry name" value="GLYCOSYLTRANSFERASE"/>
    <property type="match status" value="1"/>
</dbReference>
<dbReference type="InterPro" id="IPR001173">
    <property type="entry name" value="Glyco_trans_2-like"/>
</dbReference>
<dbReference type="OrthoDB" id="9785185at2"/>
<gene>
    <name evidence="2" type="ORF">HMPREF9334_01837</name>
</gene>
<dbReference type="AlphaFoldDB" id="G5GRF6"/>
<keyword evidence="3" id="KW-1185">Reference proteome</keyword>
<dbReference type="Gene3D" id="3.90.550.10">
    <property type="entry name" value="Spore Coat Polysaccharide Biosynthesis Protein SpsA, Chain A"/>
    <property type="match status" value="1"/>
</dbReference>
<protein>
    <recommendedName>
        <fullName evidence="1">Glycosyltransferase 2-like domain-containing protein</fullName>
    </recommendedName>
</protein>
<dbReference type="STRING" id="679201.HMPREF9334_01837"/>
<evidence type="ECO:0000313" key="3">
    <source>
        <dbReference type="Proteomes" id="UP000004129"/>
    </source>
</evidence>
<dbReference type="PANTHER" id="PTHR22916:SF3">
    <property type="entry name" value="UDP-GLCNAC:BETAGAL BETA-1,3-N-ACETYLGLUCOSAMINYLTRANSFERASE-LIKE PROTEIN 1"/>
    <property type="match status" value="1"/>
</dbReference>
<accession>G5GRF6</accession>
<proteinExistence type="predicted"/>
<dbReference type="Pfam" id="PF00535">
    <property type="entry name" value="Glycos_transf_2"/>
    <property type="match status" value="1"/>
</dbReference>
<dbReference type="Proteomes" id="UP000004129">
    <property type="component" value="Unassembled WGS sequence"/>
</dbReference>
<reference evidence="2 3" key="1">
    <citation type="submission" date="2011-08" db="EMBL/GenBank/DDBJ databases">
        <title>The Genome Sequence of Selenomonas infelix ATCC 43532.</title>
        <authorList>
            <consortium name="The Broad Institute Genome Sequencing Platform"/>
            <person name="Earl A."/>
            <person name="Ward D."/>
            <person name="Feldgarden M."/>
            <person name="Gevers D."/>
            <person name="Izard J."/>
            <person name="Blanton J.M."/>
            <person name="Baranova O.V."/>
            <person name="Dewhirst F.E."/>
            <person name="Young S.K."/>
            <person name="Zeng Q."/>
            <person name="Gargeya S."/>
            <person name="Fitzgerald M."/>
            <person name="Haas B."/>
            <person name="Abouelleil A."/>
            <person name="Alvarado L."/>
            <person name="Arachchi H.M."/>
            <person name="Berlin A."/>
            <person name="Brown A."/>
            <person name="Chapman S.B."/>
            <person name="Chen Z."/>
            <person name="Dunbar C."/>
            <person name="Freedman E."/>
            <person name="Gearin G."/>
            <person name="Gellesch M."/>
            <person name="Goldberg J."/>
            <person name="Griggs A."/>
            <person name="Gujja S."/>
            <person name="Heiman D."/>
            <person name="Howarth C."/>
            <person name="Larson L."/>
            <person name="Lui A."/>
            <person name="MacDonald P.J.P."/>
            <person name="Montmayeur A."/>
            <person name="Murphy C."/>
            <person name="Neiman D."/>
            <person name="Pearson M."/>
            <person name="Priest M."/>
            <person name="Roberts A."/>
            <person name="Saif S."/>
            <person name="Shea T."/>
            <person name="Shenoy N."/>
            <person name="Sisk P."/>
            <person name="Stolte C."/>
            <person name="Sykes S."/>
            <person name="Wortman J."/>
            <person name="Nusbaum C."/>
            <person name="Birren B."/>
        </authorList>
    </citation>
    <scope>NUCLEOTIDE SEQUENCE [LARGE SCALE GENOMIC DNA]</scope>
    <source>
        <strain evidence="2 3">ATCC 43532</strain>
    </source>
</reference>
<dbReference type="EMBL" id="ACZM01000018">
    <property type="protein sequence ID" value="EHG19522.1"/>
    <property type="molecule type" value="Genomic_DNA"/>
</dbReference>
<evidence type="ECO:0000259" key="1">
    <source>
        <dbReference type="Pfam" id="PF00535"/>
    </source>
</evidence>
<name>G5GRF6_9FIRM</name>
<dbReference type="HOGENOM" id="CLU_025996_0_3_9"/>
<dbReference type="CDD" id="cd00761">
    <property type="entry name" value="Glyco_tranf_GTA_type"/>
    <property type="match status" value="1"/>
</dbReference>
<feature type="domain" description="Glycosyltransferase 2-like" evidence="1">
    <location>
        <begin position="7"/>
        <end position="126"/>
    </location>
</feature>
<dbReference type="eggNOG" id="COG0463">
    <property type="taxonomic scope" value="Bacteria"/>
</dbReference>
<comment type="caution">
    <text evidence="2">The sequence shown here is derived from an EMBL/GenBank/DDBJ whole genome shotgun (WGS) entry which is preliminary data.</text>
</comment>
<organism evidence="2 3">
    <name type="scientific">Selenomonas infelix ATCC 43532</name>
    <dbReference type="NCBI Taxonomy" id="679201"/>
    <lineage>
        <taxon>Bacteria</taxon>
        <taxon>Bacillati</taxon>
        <taxon>Bacillota</taxon>
        <taxon>Negativicutes</taxon>
        <taxon>Selenomonadales</taxon>
        <taxon>Selenomonadaceae</taxon>
        <taxon>Selenomonas</taxon>
    </lineage>
</organism>
<evidence type="ECO:0000313" key="2">
    <source>
        <dbReference type="EMBL" id="EHG19522.1"/>
    </source>
</evidence>
<dbReference type="GO" id="GO:0016758">
    <property type="term" value="F:hexosyltransferase activity"/>
    <property type="evidence" value="ECO:0007669"/>
    <property type="project" value="UniProtKB-ARBA"/>
</dbReference>
<dbReference type="InterPro" id="IPR029044">
    <property type="entry name" value="Nucleotide-diphossugar_trans"/>
</dbReference>